<evidence type="ECO:0000256" key="3">
    <source>
        <dbReference type="SAM" id="MobiDB-lite"/>
    </source>
</evidence>
<accession>A0A915DA13</accession>
<keyword evidence="1" id="KW-0677">Repeat</keyword>
<dbReference type="PANTHER" id="PTHR22906:SF21">
    <property type="entry name" value="SEMA DOMAIN-CONTAINING PROTEIN"/>
    <property type="match status" value="1"/>
</dbReference>
<dbReference type="Gene3D" id="2.20.100.10">
    <property type="entry name" value="Thrombospondin type-1 (TSP1) repeat"/>
    <property type="match status" value="7"/>
</dbReference>
<dbReference type="PROSITE" id="PS50948">
    <property type="entry name" value="PAN"/>
    <property type="match status" value="1"/>
</dbReference>
<feature type="compositionally biased region" description="Basic and acidic residues" evidence="3">
    <location>
        <begin position="626"/>
        <end position="647"/>
    </location>
</feature>
<keyword evidence="4" id="KW-0732">Signal</keyword>
<dbReference type="Proteomes" id="UP000887574">
    <property type="component" value="Unplaced"/>
</dbReference>
<keyword evidence="2" id="KW-1015">Disulfide bond</keyword>
<evidence type="ECO:0000256" key="4">
    <source>
        <dbReference type="SAM" id="SignalP"/>
    </source>
</evidence>
<dbReference type="InterPro" id="IPR036383">
    <property type="entry name" value="TSP1_rpt_sf"/>
</dbReference>
<feature type="chain" id="PRO_5038030953" evidence="4">
    <location>
        <begin position="22"/>
        <end position="842"/>
    </location>
</feature>
<feature type="compositionally biased region" description="Low complexity" evidence="3">
    <location>
        <begin position="151"/>
        <end position="163"/>
    </location>
</feature>
<dbReference type="SMART" id="SM00209">
    <property type="entry name" value="TSP1"/>
    <property type="match status" value="8"/>
</dbReference>
<feature type="region of interest" description="Disordered" evidence="3">
    <location>
        <begin position="144"/>
        <end position="180"/>
    </location>
</feature>
<dbReference type="AlphaFoldDB" id="A0A915DA13"/>
<organism evidence="6 7">
    <name type="scientific">Ditylenchus dipsaci</name>
    <dbReference type="NCBI Taxonomy" id="166011"/>
    <lineage>
        <taxon>Eukaryota</taxon>
        <taxon>Metazoa</taxon>
        <taxon>Ecdysozoa</taxon>
        <taxon>Nematoda</taxon>
        <taxon>Chromadorea</taxon>
        <taxon>Rhabditida</taxon>
        <taxon>Tylenchina</taxon>
        <taxon>Tylenchomorpha</taxon>
        <taxon>Sphaerularioidea</taxon>
        <taxon>Anguinidae</taxon>
        <taxon>Anguininae</taxon>
        <taxon>Ditylenchus</taxon>
    </lineage>
</organism>
<dbReference type="SUPFAM" id="SSF82895">
    <property type="entry name" value="TSP-1 type 1 repeat"/>
    <property type="match status" value="7"/>
</dbReference>
<feature type="domain" description="Apple" evidence="5">
    <location>
        <begin position="26"/>
        <end position="114"/>
    </location>
</feature>
<feature type="region of interest" description="Disordered" evidence="3">
    <location>
        <begin position="599"/>
        <end position="668"/>
    </location>
</feature>
<reference evidence="7" key="1">
    <citation type="submission" date="2022-11" db="UniProtKB">
        <authorList>
            <consortium name="WormBaseParasite"/>
        </authorList>
    </citation>
    <scope>IDENTIFICATION</scope>
</reference>
<evidence type="ECO:0000313" key="7">
    <source>
        <dbReference type="WBParaSite" id="jg16989"/>
    </source>
</evidence>
<dbReference type="InterPro" id="IPR003609">
    <property type="entry name" value="Pan_app"/>
</dbReference>
<protein>
    <submittedName>
        <fullName evidence="7">Apple domain-containing protein</fullName>
    </submittedName>
</protein>
<name>A0A915DA13_9BILA</name>
<dbReference type="WBParaSite" id="jg16989">
    <property type="protein sequence ID" value="jg16989"/>
    <property type="gene ID" value="jg16989"/>
</dbReference>
<evidence type="ECO:0000256" key="1">
    <source>
        <dbReference type="ARBA" id="ARBA00022737"/>
    </source>
</evidence>
<proteinExistence type="predicted"/>
<keyword evidence="6" id="KW-1185">Reference proteome</keyword>
<dbReference type="InterPro" id="IPR052065">
    <property type="entry name" value="Compl_asym_regulator"/>
</dbReference>
<evidence type="ECO:0000256" key="2">
    <source>
        <dbReference type="ARBA" id="ARBA00023157"/>
    </source>
</evidence>
<evidence type="ECO:0000313" key="6">
    <source>
        <dbReference type="Proteomes" id="UP000887574"/>
    </source>
</evidence>
<dbReference type="Pfam" id="PF00090">
    <property type="entry name" value="TSP_1"/>
    <property type="match status" value="8"/>
</dbReference>
<feature type="signal peptide" evidence="4">
    <location>
        <begin position="1"/>
        <end position="21"/>
    </location>
</feature>
<evidence type="ECO:0000259" key="5">
    <source>
        <dbReference type="PROSITE" id="PS50948"/>
    </source>
</evidence>
<dbReference type="PROSITE" id="PS50092">
    <property type="entry name" value="TSP1"/>
    <property type="match status" value="7"/>
</dbReference>
<dbReference type="PANTHER" id="PTHR22906">
    <property type="entry name" value="PROPERDIN"/>
    <property type="match status" value="1"/>
</dbReference>
<sequence length="842" mass="91561">MTSAILLGLLLLAQLCLVTLAERTVCEHKSSTILDSILFYYQRIELSDAVECVERCVENAEYCKAVLFIEDSQEKKLHHSYCQFYSSNSESLGKEIKAKLKSLNSTLYEILENCNGAESPILKQISASTRRALKLFSSISKENGKKIKPQTSHSEYSFSSTSTQYKSKKPSSAFMDDSNGGSVGTEPVAIQPVVVSRGGFASSSFAAGSSSSYSNGPCPNGNCDTLASPSKYSNQFQSVASTFSSSGKIPCAGRPAQTTHVHLQDPARVERMVDSRAVLSSVWKGVRKRTRYCNGLKQEDCKGESTKEEPCEIDECNQWSPWTEWSVCSVTCGGGEKSRERNCRNGKDCVGPAKDTAKCGEEECPRWAAWSAWEACSATCGKGIQQRHRECEPRGEDCTEGFSTEEKSCGELKPCPEWGAWQQWTECSKSCGGGERIRKRECINGSERDCPGPADEHLLCSTHNCPSWNEWSGWSQCSTTCGNDGSKLRQRECRYEGLPSTECAGPAQDQSPCQQEACPRWTKWSSWSPCTATCGHGQQQRNRDCEPRGFGCTGGDREIRFCQLAVCPYYDQWGEWGGCSVSCGIGTCERRRRCHKDDPLHGAVLPSEEELGAATGGGGALESSEVTDKPDEKESSDDKPVSAKESNDSSDEGDQVAQSSSTYIMDRRRSPIKARLDSPFADGENGCAGPDVERKACDAGPCCDWSNWEAWATCQTRCGSGTRTRSRSCKIIPGSVSSFNSASGSSFQSTSSTNLGRTTCGPLFLAIGEDLSVKYSSKTVMVTPPGFSNTQYRPFSQYANGAGQSSMGCDCPGRAMEDEECSAASVAGNDNCPSSNNRQTPI</sequence>
<dbReference type="InterPro" id="IPR000884">
    <property type="entry name" value="TSP1_rpt"/>
</dbReference>